<dbReference type="InterPro" id="IPR055729">
    <property type="entry name" value="DUF7305"/>
</dbReference>
<dbReference type="Pfam" id="PF23981">
    <property type="entry name" value="DUF7305"/>
    <property type="match status" value="1"/>
</dbReference>
<organism evidence="3 4">
    <name type="scientific">Alsobacter ponti</name>
    <dbReference type="NCBI Taxonomy" id="2962936"/>
    <lineage>
        <taxon>Bacteria</taxon>
        <taxon>Pseudomonadati</taxon>
        <taxon>Pseudomonadota</taxon>
        <taxon>Alphaproteobacteria</taxon>
        <taxon>Hyphomicrobiales</taxon>
        <taxon>Alsobacteraceae</taxon>
        <taxon>Alsobacter</taxon>
    </lineage>
</organism>
<evidence type="ECO:0000313" key="4">
    <source>
        <dbReference type="Proteomes" id="UP001205890"/>
    </source>
</evidence>
<evidence type="ECO:0000313" key="3">
    <source>
        <dbReference type="EMBL" id="MCP8937886.1"/>
    </source>
</evidence>
<sequence length="402" mass="40938">MIRLPSRLVACFLRCQAGGAAITFGVAAVPLVMAAGGAVDFSRATVERAEMQGATDAAALAAVLARKVTDDQRKAVAARYFDTTDTVATTFTGPTLTVTVNATRPMKTTLLAVAGMKTMNIKTTATAIRSTNGPPACAVALNKTVSGAITFQGNTTFVAPNCAMYSNSSSATAINIQGSASVTTGGYCAVGGISGPASMENQFTTGCAVQDDPYKATIQPAAGKCINPPTMKPGVSVTLSAGTYCSGLDLKGTVTLNPGPYVIQNGTLTVNSNTNVSGSGVTFYLTGNNSGFKLNGGGVINLSAPTSGDQKGMLIMQNPTSNPGYDNTLNGDANMKLLGAIYTPTQSITVNGNAGFGQSSAFMPLVADTLKFSGSSTLNLDTTVMKPAGDLPRVENGARLIN</sequence>
<name>A0ABT1L9V6_9HYPH</name>
<dbReference type="RefSeq" id="WP_254739283.1">
    <property type="nucleotide sequence ID" value="NZ_JANCLU010000003.1"/>
</dbReference>
<reference evidence="3 4" key="1">
    <citation type="submission" date="2022-07" db="EMBL/GenBank/DDBJ databases">
        <authorList>
            <person name="Li W.-J."/>
            <person name="Deng Q.-Q."/>
        </authorList>
    </citation>
    <scope>NUCLEOTIDE SEQUENCE [LARGE SCALE GENOMIC DNA]</scope>
    <source>
        <strain evidence="3 4">SYSU M60028</strain>
    </source>
</reference>
<dbReference type="EMBL" id="JANCLU010000003">
    <property type="protein sequence ID" value="MCP8937886.1"/>
    <property type="molecule type" value="Genomic_DNA"/>
</dbReference>
<feature type="domain" description="Putative Flp pilus-assembly TadG-like N-terminal" evidence="1">
    <location>
        <begin position="18"/>
        <end position="63"/>
    </location>
</feature>
<dbReference type="InterPro" id="IPR028087">
    <property type="entry name" value="Tad_N"/>
</dbReference>
<evidence type="ECO:0000259" key="2">
    <source>
        <dbReference type="Pfam" id="PF23981"/>
    </source>
</evidence>
<proteinExistence type="predicted"/>
<gene>
    <name evidence="3" type="ORF">NK718_05110</name>
</gene>
<comment type="caution">
    <text evidence="3">The sequence shown here is derived from an EMBL/GenBank/DDBJ whole genome shotgun (WGS) entry which is preliminary data.</text>
</comment>
<accession>A0ABT1L9V6</accession>
<dbReference type="Proteomes" id="UP001205890">
    <property type="component" value="Unassembled WGS sequence"/>
</dbReference>
<protein>
    <submittedName>
        <fullName evidence="3">Tad domain-containing protein</fullName>
    </submittedName>
</protein>
<keyword evidence="4" id="KW-1185">Reference proteome</keyword>
<feature type="domain" description="DUF7305" evidence="2">
    <location>
        <begin position="235"/>
        <end position="381"/>
    </location>
</feature>
<dbReference type="Pfam" id="PF13400">
    <property type="entry name" value="Tad"/>
    <property type="match status" value="1"/>
</dbReference>
<evidence type="ECO:0000259" key="1">
    <source>
        <dbReference type="Pfam" id="PF13400"/>
    </source>
</evidence>